<keyword evidence="7" id="KW-1185">Reference proteome</keyword>
<protein>
    <submittedName>
        <fullName evidence="6">Spore germination protein</fullName>
    </submittedName>
</protein>
<evidence type="ECO:0000256" key="1">
    <source>
        <dbReference type="ARBA" id="ARBA00004141"/>
    </source>
</evidence>
<dbReference type="InterPro" id="IPR050768">
    <property type="entry name" value="UPF0353/GerABKA_families"/>
</dbReference>
<dbReference type="EMBL" id="JARMAB010000020">
    <property type="protein sequence ID" value="MED1204153.1"/>
    <property type="molecule type" value="Genomic_DNA"/>
</dbReference>
<dbReference type="PANTHER" id="PTHR22550:SF5">
    <property type="entry name" value="LEUCINE ZIPPER PROTEIN 4"/>
    <property type="match status" value="1"/>
</dbReference>
<dbReference type="PANTHER" id="PTHR22550">
    <property type="entry name" value="SPORE GERMINATION PROTEIN"/>
    <property type="match status" value="1"/>
</dbReference>
<keyword evidence="5" id="KW-0812">Transmembrane</keyword>
<comment type="similarity">
    <text evidence="2 4">Belongs to the GerABKA family.</text>
</comment>
<keyword evidence="5" id="KW-1133">Transmembrane helix</keyword>
<reference evidence="6 7" key="1">
    <citation type="submission" date="2023-03" db="EMBL/GenBank/DDBJ databases">
        <title>Bacillus Genome Sequencing.</title>
        <authorList>
            <person name="Dunlap C."/>
        </authorList>
    </citation>
    <scope>NUCLEOTIDE SEQUENCE [LARGE SCALE GENOMIC DNA]</scope>
    <source>
        <strain evidence="6 7">B-23453</strain>
    </source>
</reference>
<evidence type="ECO:0000256" key="3">
    <source>
        <dbReference type="ARBA" id="ARBA00023136"/>
    </source>
</evidence>
<dbReference type="PIRSF" id="PIRSF005690">
    <property type="entry name" value="GerBA"/>
    <property type="match status" value="1"/>
</dbReference>
<name>A0ABU6MID3_9BACI</name>
<evidence type="ECO:0000256" key="5">
    <source>
        <dbReference type="SAM" id="Phobius"/>
    </source>
</evidence>
<evidence type="ECO:0000313" key="7">
    <source>
        <dbReference type="Proteomes" id="UP001341444"/>
    </source>
</evidence>
<comment type="caution">
    <text evidence="6">The sequence shown here is derived from an EMBL/GenBank/DDBJ whole genome shotgun (WGS) entry which is preliminary data.</text>
</comment>
<keyword evidence="3 4" id="KW-0472">Membrane</keyword>
<feature type="transmembrane region" description="Helical" evidence="5">
    <location>
        <begin position="387"/>
        <end position="407"/>
    </location>
</feature>
<proteinExistence type="inferred from homology"/>
<evidence type="ECO:0000256" key="2">
    <source>
        <dbReference type="ARBA" id="ARBA00005278"/>
    </source>
</evidence>
<organism evidence="6 7">
    <name type="scientific">Heyndrickxia acidicola</name>
    <dbReference type="NCBI Taxonomy" id="209389"/>
    <lineage>
        <taxon>Bacteria</taxon>
        <taxon>Bacillati</taxon>
        <taxon>Bacillota</taxon>
        <taxon>Bacilli</taxon>
        <taxon>Bacillales</taxon>
        <taxon>Bacillaceae</taxon>
        <taxon>Heyndrickxia</taxon>
    </lineage>
</organism>
<feature type="transmembrane region" description="Helical" evidence="5">
    <location>
        <begin position="291"/>
        <end position="310"/>
    </location>
</feature>
<dbReference type="Proteomes" id="UP001341444">
    <property type="component" value="Unassembled WGS sequence"/>
</dbReference>
<feature type="transmembrane region" description="Helical" evidence="5">
    <location>
        <begin position="413"/>
        <end position="439"/>
    </location>
</feature>
<dbReference type="InterPro" id="IPR004995">
    <property type="entry name" value="Spore_Ger"/>
</dbReference>
<evidence type="ECO:0000256" key="4">
    <source>
        <dbReference type="PIRNR" id="PIRNR005690"/>
    </source>
</evidence>
<comment type="subcellular location">
    <subcellularLocation>
        <location evidence="4">Cell membrane</location>
    </subcellularLocation>
    <subcellularLocation>
        <location evidence="1">Membrane</location>
        <topology evidence="1">Multi-pass membrane protein</topology>
    </subcellularLocation>
</comment>
<dbReference type="RefSeq" id="WP_066263978.1">
    <property type="nucleotide sequence ID" value="NZ_JARMAB010000020.1"/>
</dbReference>
<evidence type="ECO:0000313" key="6">
    <source>
        <dbReference type="EMBL" id="MED1204153.1"/>
    </source>
</evidence>
<accession>A0ABU6MID3</accession>
<dbReference type="Pfam" id="PF03323">
    <property type="entry name" value="GerA"/>
    <property type="match status" value="1"/>
</dbReference>
<sequence length="494" mass="56270">MFRKKSQSKIDHKKNESLITDQAAVTLDALKHMVANMDDAAIVERQTNKGQKVILLYIGPLIDLERLNEVIIEPMIRDSHDTIYEYVATSKISEIISLEDAERELLQGSVLLFDPMQNQWWSVLLKNPLSRAIESSDQETILYGAKDSFSEQIEQNITLIRRRLPLKELKTETFIVGSLSKAKVVLMYIEGLTNPELISIAREKIPKIDFDLFLDSSQVAAFMEEDHHSIFPQYQQTDRPDLCAFSLGVGKLIFFVDNTPFALIAPITFFHLFQSPEDYINRWRVASFLRLLRYLSFFLAITLVPLYVALTTHHYQMIPMQILFVLLESRSKLPFSPFWEAAIMLIVLEVIKEASLRMPTKSSQTLGMIGGIVIGEASVQAGFASKVLIVLVSISAIASFLTPNYMMTKANTLIQFVLLVLSSFLGIFGMTLGIIGILAHLNAITSLKQPYLAPLTPFYGKDWLDLFIRGPLIWMKERPESLHPLKKWRVSRRR</sequence>
<gene>
    <name evidence="6" type="ORF">P4T90_13960</name>
</gene>